<protein>
    <submittedName>
        <fullName evidence="3">PERQ amino acid-rich with GYF domain-containing protein 2-like</fullName>
    </submittedName>
</protein>
<feature type="coiled-coil region" evidence="1">
    <location>
        <begin position="168"/>
        <end position="238"/>
    </location>
</feature>
<evidence type="ECO:0000313" key="3">
    <source>
        <dbReference type="EMBL" id="RZC41247.1"/>
    </source>
</evidence>
<feature type="region of interest" description="Disordered" evidence="2">
    <location>
        <begin position="246"/>
        <end position="288"/>
    </location>
</feature>
<dbReference type="AlphaFoldDB" id="A0A482W8X0"/>
<dbReference type="Proteomes" id="UP000292052">
    <property type="component" value="Unassembled WGS sequence"/>
</dbReference>
<organism evidence="3 4">
    <name type="scientific">Asbolus verrucosus</name>
    <name type="common">Desert ironclad beetle</name>
    <dbReference type="NCBI Taxonomy" id="1661398"/>
    <lineage>
        <taxon>Eukaryota</taxon>
        <taxon>Metazoa</taxon>
        <taxon>Ecdysozoa</taxon>
        <taxon>Arthropoda</taxon>
        <taxon>Hexapoda</taxon>
        <taxon>Insecta</taxon>
        <taxon>Pterygota</taxon>
        <taxon>Neoptera</taxon>
        <taxon>Endopterygota</taxon>
        <taxon>Coleoptera</taxon>
        <taxon>Polyphaga</taxon>
        <taxon>Cucujiformia</taxon>
        <taxon>Tenebrionidae</taxon>
        <taxon>Pimeliinae</taxon>
        <taxon>Asbolus</taxon>
    </lineage>
</organism>
<evidence type="ECO:0000313" key="4">
    <source>
        <dbReference type="Proteomes" id="UP000292052"/>
    </source>
</evidence>
<gene>
    <name evidence="3" type="ORF">BDFB_006840</name>
</gene>
<reference evidence="3 4" key="1">
    <citation type="submission" date="2017-03" db="EMBL/GenBank/DDBJ databases">
        <title>Genome of the blue death feigning beetle - Asbolus verrucosus.</title>
        <authorList>
            <person name="Rider S.D."/>
        </authorList>
    </citation>
    <scope>NUCLEOTIDE SEQUENCE [LARGE SCALE GENOMIC DNA]</scope>
    <source>
        <strain evidence="3">Butters</strain>
        <tissue evidence="3">Head and leg muscle</tissue>
    </source>
</reference>
<dbReference type="OrthoDB" id="6592428at2759"/>
<proteinExistence type="predicted"/>
<dbReference type="EMBL" id="QDEB01019008">
    <property type="protein sequence ID" value="RZC41247.1"/>
    <property type="molecule type" value="Genomic_DNA"/>
</dbReference>
<keyword evidence="4" id="KW-1185">Reference proteome</keyword>
<evidence type="ECO:0000256" key="2">
    <source>
        <dbReference type="SAM" id="MobiDB-lite"/>
    </source>
</evidence>
<keyword evidence="1" id="KW-0175">Coiled coil</keyword>
<feature type="compositionally biased region" description="Basic residues" evidence="2">
    <location>
        <begin position="267"/>
        <end position="283"/>
    </location>
</feature>
<accession>A0A482W8X0</accession>
<feature type="non-terminal residue" evidence="3">
    <location>
        <position position="302"/>
    </location>
</feature>
<comment type="caution">
    <text evidence="3">The sequence shown here is derived from an EMBL/GenBank/DDBJ whole genome shotgun (WGS) entry which is preliminary data.</text>
</comment>
<sequence>LGLESELDKIKKKTIRRNAPPGEDLKSIKTVLKSIKDQNVTVQEFIALIAPSTGDNGAALRAVMNDDLTSFRKLVRKVYDTITQDNSDVLLNQQLQLSEYYKEKKKLLNSRMMNMIEEIYSYAPNFDFDRHAAEGEKYLNEILPIPAELAIEPEEIEMMKRQAAYHRLQWLRSEGERLNEENNSLKKRLTQMKRMHMEEQRKMAQIERMAEQKKEALEAAQEEKRETLEILNQSLEKTIIAQEMSLRQTEDSAVLQPKPTKQTGAVRKVKSKGKTSVRRTRKPKWNEVAASDIEERTLEESR</sequence>
<evidence type="ECO:0000256" key="1">
    <source>
        <dbReference type="SAM" id="Coils"/>
    </source>
</evidence>
<feature type="non-terminal residue" evidence="3">
    <location>
        <position position="1"/>
    </location>
</feature>
<name>A0A482W8X0_ASBVE</name>